<dbReference type="InterPro" id="IPR006342">
    <property type="entry name" value="FkbM_mtfrase"/>
</dbReference>
<keyword evidence="3" id="KW-1185">Reference proteome</keyword>
<dbReference type="EMBL" id="JH413793">
    <property type="protein sequence ID" value="EHL32853.1"/>
    <property type="molecule type" value="Genomic_DNA"/>
</dbReference>
<proteinExistence type="predicted"/>
<dbReference type="eggNOG" id="COG1579">
    <property type="taxonomic scope" value="Bacteria"/>
</dbReference>
<dbReference type="HOGENOM" id="CLU_049570_3_0_6"/>
<reference evidence="2 3" key="1">
    <citation type="journal article" date="2011" name="BMC Genomics">
        <title>Insight into cross-talk between intra-amoebal pathogens.</title>
        <authorList>
            <person name="Gimenez G."/>
            <person name="Bertelli C."/>
            <person name="Moliner C."/>
            <person name="Robert C."/>
            <person name="Raoult D."/>
            <person name="Fournier P.E."/>
            <person name="Greub G."/>
        </authorList>
    </citation>
    <scope>NUCLEOTIDE SEQUENCE [LARGE SCALE GENOMIC DNA]</scope>
    <source>
        <strain evidence="2 3">LLAP12</strain>
    </source>
</reference>
<feature type="domain" description="Methyltransferase FkbM" evidence="1">
    <location>
        <begin position="29"/>
        <end position="191"/>
    </location>
</feature>
<dbReference type="Gene3D" id="3.40.50.150">
    <property type="entry name" value="Vaccinia Virus protein VP39"/>
    <property type="match status" value="1"/>
</dbReference>
<evidence type="ECO:0000313" key="2">
    <source>
        <dbReference type="EMBL" id="EHL32853.1"/>
    </source>
</evidence>
<dbReference type="NCBIfam" id="TIGR01444">
    <property type="entry name" value="fkbM_fam"/>
    <property type="match status" value="1"/>
</dbReference>
<protein>
    <recommendedName>
        <fullName evidence="1">Methyltransferase FkbM domain-containing protein</fullName>
    </recommendedName>
</protein>
<dbReference type="AlphaFoldDB" id="G9EIT5"/>
<dbReference type="OrthoDB" id="4104638at2"/>
<gene>
    <name evidence="2" type="ORF">LDG_5091</name>
</gene>
<dbReference type="Pfam" id="PF05050">
    <property type="entry name" value="Methyltransf_21"/>
    <property type="match status" value="1"/>
</dbReference>
<name>G9EIT5_9GAMM</name>
<dbReference type="InterPro" id="IPR029063">
    <property type="entry name" value="SAM-dependent_MTases_sf"/>
</dbReference>
<evidence type="ECO:0000313" key="3">
    <source>
        <dbReference type="Proteomes" id="UP000002770"/>
    </source>
</evidence>
<sequence>MSMVSYAQNFEDIMLWRALKHIKHGFYIDVGAQDPLIDSVSKVFYEQGWRGVHVEPTQQYADKLRKARPGETIMQVAVSNQPGSIVLYEFADTGLSTANRDIALRHKTTGFVCTEAEVQLITLDEVFNQVVTDEVHWLKIDVEGLEKSVLESWTADDIRPWILVIESTKPNTQEESYQEWEFLVLQKGYQFAYFDGLNRFYISNEHLELGNFFKIAPNIFDGFALSGYASHPFTRHLNHQIVELNASLQQAEHTHRAQLDAMRASTSWRITRPIRLLKRFFERLNSAKVEWRVGAEIRHRLINFICYLSKVVLDNRVLRYGFIRILAKHPKLKSKIRNRLFALTKRNDLIGLDLKHQSVNQFYSVKAAKIFSDLKKATAKRGAE</sequence>
<evidence type="ECO:0000259" key="1">
    <source>
        <dbReference type="Pfam" id="PF05050"/>
    </source>
</evidence>
<dbReference type="STRING" id="658187.LDG_5091"/>
<organism evidence="2 3">
    <name type="scientific">Legionella drancourtii LLAP12</name>
    <dbReference type="NCBI Taxonomy" id="658187"/>
    <lineage>
        <taxon>Bacteria</taxon>
        <taxon>Pseudomonadati</taxon>
        <taxon>Pseudomonadota</taxon>
        <taxon>Gammaproteobacteria</taxon>
        <taxon>Legionellales</taxon>
        <taxon>Legionellaceae</taxon>
        <taxon>Legionella</taxon>
    </lineage>
</organism>
<dbReference type="InParanoid" id="G9EIT5"/>
<dbReference type="Proteomes" id="UP000002770">
    <property type="component" value="Unassembled WGS sequence"/>
</dbReference>
<dbReference type="RefSeq" id="WP_006869082.1">
    <property type="nucleotide sequence ID" value="NZ_JH413793.1"/>
</dbReference>
<accession>G9EIT5</accession>
<dbReference type="SUPFAM" id="SSF53335">
    <property type="entry name" value="S-adenosyl-L-methionine-dependent methyltransferases"/>
    <property type="match status" value="1"/>
</dbReference>